<proteinExistence type="inferred from homology"/>
<feature type="transmembrane region" description="Helical" evidence="7">
    <location>
        <begin position="77"/>
        <end position="95"/>
    </location>
</feature>
<evidence type="ECO:0000313" key="9">
    <source>
        <dbReference type="Proteomes" id="UP000599109"/>
    </source>
</evidence>
<name>A0A937CVT8_9BURK</name>
<feature type="transmembrane region" description="Helical" evidence="7">
    <location>
        <begin position="435"/>
        <end position="456"/>
    </location>
</feature>
<feature type="transmembrane region" description="Helical" evidence="7">
    <location>
        <begin position="406"/>
        <end position="423"/>
    </location>
</feature>
<keyword evidence="4 7" id="KW-0812">Transmembrane</keyword>
<evidence type="ECO:0000256" key="5">
    <source>
        <dbReference type="ARBA" id="ARBA00022989"/>
    </source>
</evidence>
<feature type="transmembrane region" description="Helical" evidence="7">
    <location>
        <begin position="142"/>
        <end position="160"/>
    </location>
</feature>
<feature type="transmembrane region" description="Helical" evidence="7">
    <location>
        <begin position="32"/>
        <end position="56"/>
    </location>
</feature>
<accession>A0A937CVT8</accession>
<evidence type="ECO:0000313" key="8">
    <source>
        <dbReference type="EMBL" id="MBL0394128.1"/>
    </source>
</evidence>
<comment type="subcellular location">
    <subcellularLocation>
        <location evidence="1">Cell membrane</location>
        <topology evidence="1">Multi-pass membrane protein</topology>
    </subcellularLocation>
</comment>
<evidence type="ECO:0000256" key="2">
    <source>
        <dbReference type="ARBA" id="ARBA00007430"/>
    </source>
</evidence>
<evidence type="ECO:0000256" key="4">
    <source>
        <dbReference type="ARBA" id="ARBA00022692"/>
    </source>
</evidence>
<dbReference type="CDD" id="cd13127">
    <property type="entry name" value="MATE_tuaB_like"/>
    <property type="match status" value="1"/>
</dbReference>
<comment type="similarity">
    <text evidence="2">Belongs to the polysaccharide synthase family.</text>
</comment>
<dbReference type="Proteomes" id="UP000599109">
    <property type="component" value="Unassembled WGS sequence"/>
</dbReference>
<dbReference type="RefSeq" id="WP_201676795.1">
    <property type="nucleotide sequence ID" value="NZ_JAEQNE010000007.1"/>
</dbReference>
<feature type="transmembrane region" description="Helical" evidence="7">
    <location>
        <begin position="276"/>
        <end position="299"/>
    </location>
</feature>
<dbReference type="InterPro" id="IPR050833">
    <property type="entry name" value="Poly_Biosynth_Transport"/>
</dbReference>
<protein>
    <submittedName>
        <fullName evidence="8">Lipopolysaccharide biosynthesis protein</fullName>
    </submittedName>
</protein>
<sequence>MTVAAARAVVNVLATLSTILLARFLTPEDFGLVAIAISVLAISNSLTELSLVKALIRVPVISDDHLATAFTLEAIRSTLLGGLLASLASPLASLYGDRRLVAIMLVIALTTFIGGLLNPKIVLFTRDIDFRAEIARSLTERLVGIVVGIAIAALYLSYWALVLGPLMGRIATVVYSYMQVHYRPRLSISRAKEMLSFSVWLSLSQMVITAAVRLDELVIGYVLGKSVLGSYSVGERFSLIAVREVSEPVATTLLPSFSKISGDRLRLASAYGRAQSALFAIALPLGVGFAAVSDLFVAVVLGPQWAGAALVIKIAAPVMALQTLSSQVQPLALALGAPRSIFIREVQYLLVRVPVVYFGLFAYGIPGLLLGRAVAGVLGTVLNLSLARKLAGPGIRAQVWASRRTFAATAIMVAAILTYERLLGHVLADNPVLNLAGTVLVGAIAHCAALAGLWVAERRPAGPESELAQAVRHLTGKVRLP</sequence>
<dbReference type="Pfam" id="PF13440">
    <property type="entry name" value="Polysacc_synt_3"/>
    <property type="match status" value="1"/>
</dbReference>
<dbReference type="PANTHER" id="PTHR30250:SF10">
    <property type="entry name" value="LIPOPOLYSACCHARIDE BIOSYNTHESIS PROTEIN WZXC"/>
    <property type="match status" value="1"/>
</dbReference>
<keyword evidence="5 7" id="KW-1133">Transmembrane helix</keyword>
<dbReference type="EMBL" id="JAEQNE010000007">
    <property type="protein sequence ID" value="MBL0394128.1"/>
    <property type="molecule type" value="Genomic_DNA"/>
</dbReference>
<comment type="caution">
    <text evidence="8">The sequence shown here is derived from an EMBL/GenBank/DDBJ whole genome shotgun (WGS) entry which is preliminary data.</text>
</comment>
<keyword evidence="9" id="KW-1185">Reference proteome</keyword>
<feature type="transmembrane region" description="Helical" evidence="7">
    <location>
        <begin position="369"/>
        <end position="386"/>
    </location>
</feature>
<evidence type="ECO:0000256" key="3">
    <source>
        <dbReference type="ARBA" id="ARBA00022475"/>
    </source>
</evidence>
<dbReference type="AlphaFoldDB" id="A0A937CVT8"/>
<dbReference type="PANTHER" id="PTHR30250">
    <property type="entry name" value="PST FAMILY PREDICTED COLANIC ACID TRANSPORTER"/>
    <property type="match status" value="1"/>
</dbReference>
<reference evidence="8 9" key="1">
    <citation type="journal article" date="2017" name="Int. J. Syst. Evol. Microbiol.">
        <title>Ramlibacter monticola sp. nov., isolated from forest soil.</title>
        <authorList>
            <person name="Chaudhary D.K."/>
            <person name="Kim J."/>
        </authorList>
    </citation>
    <scope>NUCLEOTIDE SEQUENCE [LARGE SCALE GENOMIC DNA]</scope>
    <source>
        <strain evidence="8 9">KACC 19175</strain>
    </source>
</reference>
<keyword evidence="6 7" id="KW-0472">Membrane</keyword>
<feature type="transmembrane region" description="Helical" evidence="7">
    <location>
        <begin position="101"/>
        <end position="121"/>
    </location>
</feature>
<feature type="transmembrane region" description="Helical" evidence="7">
    <location>
        <begin position="346"/>
        <end position="363"/>
    </location>
</feature>
<organism evidence="8 9">
    <name type="scientific">Ramlibacter monticola</name>
    <dbReference type="NCBI Taxonomy" id="1926872"/>
    <lineage>
        <taxon>Bacteria</taxon>
        <taxon>Pseudomonadati</taxon>
        <taxon>Pseudomonadota</taxon>
        <taxon>Betaproteobacteria</taxon>
        <taxon>Burkholderiales</taxon>
        <taxon>Comamonadaceae</taxon>
        <taxon>Ramlibacter</taxon>
    </lineage>
</organism>
<keyword evidence="3" id="KW-1003">Cell membrane</keyword>
<feature type="transmembrane region" description="Helical" evidence="7">
    <location>
        <begin position="7"/>
        <end position="26"/>
    </location>
</feature>
<evidence type="ECO:0000256" key="6">
    <source>
        <dbReference type="ARBA" id="ARBA00023136"/>
    </source>
</evidence>
<gene>
    <name evidence="8" type="ORF">JJ685_23515</name>
</gene>
<evidence type="ECO:0000256" key="7">
    <source>
        <dbReference type="SAM" id="Phobius"/>
    </source>
</evidence>
<evidence type="ECO:0000256" key="1">
    <source>
        <dbReference type="ARBA" id="ARBA00004651"/>
    </source>
</evidence>
<dbReference type="GO" id="GO:0005886">
    <property type="term" value="C:plasma membrane"/>
    <property type="evidence" value="ECO:0007669"/>
    <property type="project" value="UniProtKB-SubCell"/>
</dbReference>